<dbReference type="AlphaFoldDB" id="A0A165YEL6"/>
<protein>
    <submittedName>
        <fullName evidence="1">Uncharacterized protein</fullName>
    </submittedName>
</protein>
<organism evidence="1 2">
    <name type="scientific">Athelia psychrophila</name>
    <dbReference type="NCBI Taxonomy" id="1759441"/>
    <lineage>
        <taxon>Eukaryota</taxon>
        <taxon>Fungi</taxon>
        <taxon>Dikarya</taxon>
        <taxon>Basidiomycota</taxon>
        <taxon>Agaricomycotina</taxon>
        <taxon>Agaricomycetes</taxon>
        <taxon>Agaricomycetidae</taxon>
        <taxon>Atheliales</taxon>
        <taxon>Atheliaceae</taxon>
        <taxon>Athelia</taxon>
    </lineage>
</organism>
<proteinExistence type="predicted"/>
<dbReference type="EMBL" id="KV417699">
    <property type="protein sequence ID" value="KZP09479.1"/>
    <property type="molecule type" value="Genomic_DNA"/>
</dbReference>
<dbReference type="Proteomes" id="UP000076532">
    <property type="component" value="Unassembled WGS sequence"/>
</dbReference>
<keyword evidence="2" id="KW-1185">Reference proteome</keyword>
<accession>A0A165YEL6</accession>
<reference evidence="1 2" key="1">
    <citation type="journal article" date="2016" name="Mol. Biol. Evol.">
        <title>Comparative Genomics of Early-Diverging Mushroom-Forming Fungi Provides Insights into the Origins of Lignocellulose Decay Capabilities.</title>
        <authorList>
            <person name="Nagy L.G."/>
            <person name="Riley R."/>
            <person name="Tritt A."/>
            <person name="Adam C."/>
            <person name="Daum C."/>
            <person name="Floudas D."/>
            <person name="Sun H."/>
            <person name="Yadav J.S."/>
            <person name="Pangilinan J."/>
            <person name="Larsson K.H."/>
            <person name="Matsuura K."/>
            <person name="Barry K."/>
            <person name="Labutti K."/>
            <person name="Kuo R."/>
            <person name="Ohm R.A."/>
            <person name="Bhattacharya S.S."/>
            <person name="Shirouzu T."/>
            <person name="Yoshinaga Y."/>
            <person name="Martin F.M."/>
            <person name="Grigoriev I.V."/>
            <person name="Hibbett D.S."/>
        </authorList>
    </citation>
    <scope>NUCLEOTIDE SEQUENCE [LARGE SCALE GENOMIC DNA]</scope>
    <source>
        <strain evidence="1 2">CBS 109695</strain>
    </source>
</reference>
<name>A0A165YEL6_9AGAM</name>
<evidence type="ECO:0000313" key="2">
    <source>
        <dbReference type="Proteomes" id="UP000076532"/>
    </source>
</evidence>
<gene>
    <name evidence="1" type="ORF">FIBSPDRAFT_938475</name>
</gene>
<evidence type="ECO:0000313" key="1">
    <source>
        <dbReference type="EMBL" id="KZP09479.1"/>
    </source>
</evidence>
<sequence>MEGSNRVHIGRVGKKVHQLVIVLIQTATSTSESDTVTVRRSLKNWTINITSTAGMLRLRFTWVKFLENYWHHGGKQSRSKLQRGAQERRVRSTLRAPLYPTIALAGDRDRPQARGSFRNIFHTHGTSGGMVNSVNDNLTIDDRTHIEYAWIYITNTFAATEGNHEYRRENIHPTIAPPNEADTDTNTVVAPSRSMRQPQHPGAFKLFAGHIDSDVVIQALRCPPGSTDRSLVEIQVIADIMDVLMENSSLRHSGKLPETLAYLQRILRLTESAVRVYQHGPLAQTLSLVIIAEANHCRQLLKELLSSLVNYRYVLSAAMLYYVREYIWSSAGECTAFADLNSKLRACHSSFAARILALGR</sequence>